<dbReference type="EMBL" id="LNYC01000070">
    <property type="protein sequence ID" value="KTC97509.1"/>
    <property type="molecule type" value="Genomic_DNA"/>
</dbReference>
<feature type="domain" description="NAD-dependent epimerase/dehydratase" evidence="2">
    <location>
        <begin position="8"/>
        <end position="243"/>
    </location>
</feature>
<dbReference type="Gene3D" id="3.40.50.720">
    <property type="entry name" value="NAD(P)-binding Rossmann-like Domain"/>
    <property type="match status" value="1"/>
</dbReference>
<keyword evidence="1" id="KW-0520">NAD</keyword>
<dbReference type="AlphaFoldDB" id="A0A0W0TQB7"/>
<protein>
    <submittedName>
        <fullName evidence="3">Protein capI</fullName>
    </submittedName>
</protein>
<evidence type="ECO:0000313" key="3">
    <source>
        <dbReference type="EMBL" id="KTC97509.1"/>
    </source>
</evidence>
<evidence type="ECO:0000256" key="1">
    <source>
        <dbReference type="ARBA" id="ARBA00023027"/>
    </source>
</evidence>
<dbReference type="PANTHER" id="PTHR43574">
    <property type="entry name" value="EPIMERASE-RELATED"/>
    <property type="match status" value="1"/>
</dbReference>
<sequence length="347" mass="38822">MGYNMRLMVTGCAGFIGFHLALFRLLRGDTVIGVDNLNDYYAVSLKEDRLLKLQAFSNFHFVRMDISDAKALQTVFEVHQPQRVAHLAAQPGVRYSLENPNAYIQSNLVGFSTLLEQCRQFNVEHLVYASTSSVYGANAAQPYTEAQGVNHPLSLYAATKKANELMAHSYAHLFNLPMTGLRFFTVYGPWGRPDMAIFGFTKAILEGRPIKVYNNGHLARDFTYVDDIVEGVSRAIDTPASPDEKWSALNPDAASSSAPWRIYNIGRGEPVNLFDFIDAIERATGKKAIREYVPMQPGDVYSTHASTARLEADMGYRPGVSLDEGVGRFVAWYRDYYACQERVEVLS</sequence>
<organism evidence="3 4">
    <name type="scientific">Legionella geestiana</name>
    <dbReference type="NCBI Taxonomy" id="45065"/>
    <lineage>
        <taxon>Bacteria</taxon>
        <taxon>Pseudomonadati</taxon>
        <taxon>Pseudomonadota</taxon>
        <taxon>Gammaproteobacteria</taxon>
        <taxon>Legionellales</taxon>
        <taxon>Legionellaceae</taxon>
        <taxon>Legionella</taxon>
    </lineage>
</organism>
<name>A0A0W0TQB7_9GAMM</name>
<dbReference type="CDD" id="cd05253">
    <property type="entry name" value="UDP_GE_SDE_e"/>
    <property type="match status" value="1"/>
</dbReference>
<dbReference type="PRINTS" id="PR01713">
    <property type="entry name" value="NUCEPIMERASE"/>
</dbReference>
<dbReference type="InterPro" id="IPR036291">
    <property type="entry name" value="NAD(P)-bd_dom_sf"/>
</dbReference>
<accession>A0A0W0TQB7</accession>
<dbReference type="Pfam" id="PF01370">
    <property type="entry name" value="Epimerase"/>
    <property type="match status" value="1"/>
</dbReference>
<dbReference type="InterPro" id="IPR001509">
    <property type="entry name" value="Epimerase_deHydtase"/>
</dbReference>
<dbReference type="Proteomes" id="UP000054785">
    <property type="component" value="Unassembled WGS sequence"/>
</dbReference>
<proteinExistence type="predicted"/>
<evidence type="ECO:0000259" key="2">
    <source>
        <dbReference type="Pfam" id="PF01370"/>
    </source>
</evidence>
<gene>
    <name evidence="3" type="primary">capI</name>
    <name evidence="3" type="ORF">Lgee_1830</name>
</gene>
<dbReference type="PATRIC" id="fig|45065.4.peg.1985"/>
<evidence type="ECO:0000313" key="4">
    <source>
        <dbReference type="Proteomes" id="UP000054785"/>
    </source>
</evidence>
<dbReference type="STRING" id="45065.Lgee_1830"/>
<comment type="caution">
    <text evidence="3">The sequence shown here is derived from an EMBL/GenBank/DDBJ whole genome shotgun (WGS) entry which is preliminary data.</text>
</comment>
<reference evidence="3 4" key="1">
    <citation type="submission" date="2015-11" db="EMBL/GenBank/DDBJ databases">
        <title>Genomic analysis of 38 Legionella species identifies large and diverse effector repertoires.</title>
        <authorList>
            <person name="Burstein D."/>
            <person name="Amaro F."/>
            <person name="Zusman T."/>
            <person name="Lifshitz Z."/>
            <person name="Cohen O."/>
            <person name="Gilbert J.A."/>
            <person name="Pupko T."/>
            <person name="Shuman H.A."/>
            <person name="Segal G."/>
        </authorList>
    </citation>
    <scope>NUCLEOTIDE SEQUENCE [LARGE SCALE GENOMIC DNA]</scope>
    <source>
        <strain evidence="3 4">ATCC 49504</strain>
    </source>
</reference>
<keyword evidence="4" id="KW-1185">Reference proteome</keyword>
<dbReference type="SUPFAM" id="SSF51735">
    <property type="entry name" value="NAD(P)-binding Rossmann-fold domains"/>
    <property type="match status" value="1"/>
</dbReference>